<feature type="transmembrane region" description="Helical" evidence="8">
    <location>
        <begin position="216"/>
        <end position="234"/>
    </location>
</feature>
<keyword evidence="4 8" id="KW-1003">Cell membrane</keyword>
<keyword evidence="6 8" id="KW-1133">Transmembrane helix</keyword>
<sequence>MEFAVFTIVILIASILQTSTGFGFSILATPFLLLIFEPAEAIQINLILSLLISAALIAKVRKDVDIGVLKRFITGSSLGLPVGIAVFLMIDLNSLKLMVSLLILLLTLMLIFKFRISRNNKRDLLVGGLSGSLTTSIGMPGPPILLYFSGTETKKETLRSTTLAFYLFIYLVSLIMQVSFAGTNKTVWLSSFWALPLVAAGLYLGQLLFGRINQRIFRMFTYVILLFTGSYLLLESLGWLP</sequence>
<dbReference type="AlphaFoldDB" id="A0A365K2X9"/>
<feature type="transmembrane region" description="Helical" evidence="8">
    <location>
        <begin position="96"/>
        <end position="114"/>
    </location>
</feature>
<keyword evidence="5 8" id="KW-0812">Transmembrane</keyword>
<reference evidence="9 10" key="1">
    <citation type="submission" date="2018-06" db="EMBL/GenBank/DDBJ databases">
        <title>The draft genome sequences of strains SCU63 and S1.</title>
        <authorList>
            <person name="Gan L."/>
        </authorList>
    </citation>
    <scope>NUCLEOTIDE SEQUENCE [LARGE SCALE GENOMIC DNA]</scope>
    <source>
        <strain evidence="9 10">S1</strain>
    </source>
</reference>
<keyword evidence="10" id="KW-1185">Reference proteome</keyword>
<dbReference type="OrthoDB" id="7843147at2"/>
<dbReference type="PANTHER" id="PTHR30269:SF37">
    <property type="entry name" value="MEMBRANE TRANSPORTER PROTEIN"/>
    <property type="match status" value="1"/>
</dbReference>
<keyword evidence="7 8" id="KW-0472">Membrane</keyword>
<gene>
    <name evidence="9" type="ORF">DP119_11795</name>
</gene>
<evidence type="ECO:0000256" key="6">
    <source>
        <dbReference type="ARBA" id="ARBA00022989"/>
    </source>
</evidence>
<dbReference type="RefSeq" id="WP_112233368.1">
    <property type="nucleotide sequence ID" value="NZ_QLZQ01000005.1"/>
</dbReference>
<evidence type="ECO:0000313" key="9">
    <source>
        <dbReference type="EMBL" id="RAZ66978.1"/>
    </source>
</evidence>
<name>A0A365K2X9_9BACL</name>
<feature type="transmembrane region" description="Helical" evidence="8">
    <location>
        <begin position="72"/>
        <end position="90"/>
    </location>
</feature>
<dbReference type="PANTHER" id="PTHR30269">
    <property type="entry name" value="TRANSMEMBRANE PROTEIN YFCA"/>
    <property type="match status" value="1"/>
</dbReference>
<comment type="similarity">
    <text evidence="2 8">Belongs to the 4-toluene sulfonate uptake permease (TSUP) (TC 2.A.102) family.</text>
</comment>
<keyword evidence="3" id="KW-0813">Transport</keyword>
<dbReference type="GO" id="GO:0005886">
    <property type="term" value="C:plasma membrane"/>
    <property type="evidence" value="ECO:0007669"/>
    <property type="project" value="UniProtKB-SubCell"/>
</dbReference>
<evidence type="ECO:0000256" key="1">
    <source>
        <dbReference type="ARBA" id="ARBA00004651"/>
    </source>
</evidence>
<proteinExistence type="inferred from homology"/>
<evidence type="ECO:0000256" key="4">
    <source>
        <dbReference type="ARBA" id="ARBA00022475"/>
    </source>
</evidence>
<dbReference type="Pfam" id="PF01925">
    <property type="entry name" value="TauE"/>
    <property type="match status" value="1"/>
</dbReference>
<comment type="caution">
    <text evidence="9">The sequence shown here is derived from an EMBL/GenBank/DDBJ whole genome shotgun (WGS) entry which is preliminary data.</text>
</comment>
<evidence type="ECO:0000256" key="5">
    <source>
        <dbReference type="ARBA" id="ARBA00022692"/>
    </source>
</evidence>
<feature type="transmembrane region" description="Helical" evidence="8">
    <location>
        <begin position="42"/>
        <end position="60"/>
    </location>
</feature>
<dbReference type="InterPro" id="IPR002781">
    <property type="entry name" value="TM_pro_TauE-like"/>
</dbReference>
<feature type="transmembrane region" description="Helical" evidence="8">
    <location>
        <begin position="187"/>
        <end position="209"/>
    </location>
</feature>
<organism evidence="9 10">
    <name type="scientific">Planococcus maitriensis</name>
    <dbReference type="NCBI Taxonomy" id="221799"/>
    <lineage>
        <taxon>Bacteria</taxon>
        <taxon>Bacillati</taxon>
        <taxon>Bacillota</taxon>
        <taxon>Bacilli</taxon>
        <taxon>Bacillales</taxon>
        <taxon>Caryophanaceae</taxon>
        <taxon>Planococcus</taxon>
    </lineage>
</organism>
<protein>
    <recommendedName>
        <fullName evidence="8">Probable membrane transporter protein</fullName>
    </recommendedName>
</protein>
<comment type="subcellular location">
    <subcellularLocation>
        <location evidence="1 8">Cell membrane</location>
        <topology evidence="1 8">Multi-pass membrane protein</topology>
    </subcellularLocation>
</comment>
<evidence type="ECO:0000256" key="3">
    <source>
        <dbReference type="ARBA" id="ARBA00022448"/>
    </source>
</evidence>
<evidence type="ECO:0000256" key="7">
    <source>
        <dbReference type="ARBA" id="ARBA00023136"/>
    </source>
</evidence>
<evidence type="ECO:0000313" key="10">
    <source>
        <dbReference type="Proteomes" id="UP000251869"/>
    </source>
</evidence>
<accession>A0A365K2X9</accession>
<dbReference type="Proteomes" id="UP000251869">
    <property type="component" value="Unassembled WGS sequence"/>
</dbReference>
<dbReference type="EMBL" id="QLZQ01000005">
    <property type="protein sequence ID" value="RAZ66978.1"/>
    <property type="molecule type" value="Genomic_DNA"/>
</dbReference>
<dbReference type="InterPro" id="IPR052017">
    <property type="entry name" value="TSUP"/>
</dbReference>
<evidence type="ECO:0000256" key="8">
    <source>
        <dbReference type="RuleBase" id="RU363041"/>
    </source>
</evidence>
<feature type="transmembrane region" description="Helical" evidence="8">
    <location>
        <begin position="163"/>
        <end position="181"/>
    </location>
</feature>
<evidence type="ECO:0000256" key="2">
    <source>
        <dbReference type="ARBA" id="ARBA00009142"/>
    </source>
</evidence>